<dbReference type="Proteomes" id="UP000036923">
    <property type="component" value="Unassembled WGS sequence"/>
</dbReference>
<dbReference type="RefSeq" id="WP_036937226.1">
    <property type="nucleotide sequence ID" value="NZ_JQKC01000005.1"/>
</dbReference>
<evidence type="ECO:0000313" key="2">
    <source>
        <dbReference type="Proteomes" id="UP000036923"/>
    </source>
</evidence>
<organism evidence="1 2">
    <name type="scientific">Pseudobacteroides cellulosolvens ATCC 35603 = DSM 2933</name>
    <dbReference type="NCBI Taxonomy" id="398512"/>
    <lineage>
        <taxon>Bacteria</taxon>
        <taxon>Bacillati</taxon>
        <taxon>Bacillota</taxon>
        <taxon>Clostridia</taxon>
        <taxon>Eubacteriales</taxon>
        <taxon>Oscillospiraceae</taxon>
        <taxon>Pseudobacteroides</taxon>
    </lineage>
</organism>
<comment type="caution">
    <text evidence="1">The sequence shown here is derived from an EMBL/GenBank/DDBJ whole genome shotgun (WGS) entry which is preliminary data.</text>
</comment>
<proteinExistence type="predicted"/>
<reference evidence="2" key="1">
    <citation type="submission" date="2015-07" db="EMBL/GenBank/DDBJ databases">
        <title>Near-Complete Genome Sequence of the Cellulolytic Bacterium Bacteroides (Pseudobacteroides) cellulosolvens ATCC 35603.</title>
        <authorList>
            <person name="Dassa B."/>
            <person name="Utturkar S.M."/>
            <person name="Klingeman D.M."/>
            <person name="Hurt R.A."/>
            <person name="Keller M."/>
            <person name="Xu J."/>
            <person name="Reddy Y.H.K."/>
            <person name="Borovok I."/>
            <person name="Grinberg I.R."/>
            <person name="Lamed R."/>
            <person name="Zhivin O."/>
            <person name="Bayer E.A."/>
            <person name="Brown S.D."/>
        </authorList>
    </citation>
    <scope>NUCLEOTIDE SEQUENCE [LARGE SCALE GENOMIC DNA]</scope>
    <source>
        <strain evidence="2">DSM 2933</strain>
    </source>
</reference>
<dbReference type="EMBL" id="LGTC01000001">
    <property type="protein sequence ID" value="KNY29110.1"/>
    <property type="molecule type" value="Genomic_DNA"/>
</dbReference>
<evidence type="ECO:0000313" key="1">
    <source>
        <dbReference type="EMBL" id="KNY29110.1"/>
    </source>
</evidence>
<dbReference type="OrthoDB" id="1739528at2"/>
<name>A0A0L6JTU9_9FIRM</name>
<keyword evidence="2" id="KW-1185">Reference proteome</keyword>
<protein>
    <submittedName>
        <fullName evidence="1">Uncharacterized protein</fullName>
    </submittedName>
</protein>
<accession>A0A0L6JTU9</accession>
<dbReference type="AlphaFoldDB" id="A0A0L6JTU9"/>
<sequence length="105" mass="11658">MLQKRTCSNCIRGTIITVNNDVLCRDNGAVAPDYCCSKHKFAPSILGETKSQLKCINCENFILNIASSKDHPSIGVCQLFTVRQFDGKTKNACSKFVKRKNLEVS</sequence>
<dbReference type="eggNOG" id="ENOG5032VCZ">
    <property type="taxonomic scope" value="Bacteria"/>
</dbReference>
<gene>
    <name evidence="1" type="ORF">Bccel_4384</name>
</gene>